<organism evidence="1 2">
    <name type="scientific">Theobroma cacao</name>
    <name type="common">Cacao</name>
    <name type="synonym">Cocoa</name>
    <dbReference type="NCBI Taxonomy" id="3641"/>
    <lineage>
        <taxon>Eukaryota</taxon>
        <taxon>Viridiplantae</taxon>
        <taxon>Streptophyta</taxon>
        <taxon>Embryophyta</taxon>
        <taxon>Tracheophyta</taxon>
        <taxon>Spermatophyta</taxon>
        <taxon>Magnoliopsida</taxon>
        <taxon>eudicotyledons</taxon>
        <taxon>Gunneridae</taxon>
        <taxon>Pentapetalae</taxon>
        <taxon>rosids</taxon>
        <taxon>malvids</taxon>
        <taxon>Malvales</taxon>
        <taxon>Malvaceae</taxon>
        <taxon>Byttnerioideae</taxon>
        <taxon>Theobroma</taxon>
    </lineage>
</organism>
<accession>A0A061G9X6</accession>
<dbReference type="EMBL" id="CM001884">
    <property type="protein sequence ID" value="EOY26193.1"/>
    <property type="molecule type" value="Genomic_DNA"/>
</dbReference>
<reference evidence="1 2" key="1">
    <citation type="journal article" date="2013" name="Genome Biol.">
        <title>The genome sequence of the most widely cultivated cacao type and its use to identify candidate genes regulating pod color.</title>
        <authorList>
            <person name="Motamayor J.C."/>
            <person name="Mockaitis K."/>
            <person name="Schmutz J."/>
            <person name="Haiminen N."/>
            <person name="Iii D.L."/>
            <person name="Cornejo O."/>
            <person name="Findley S.D."/>
            <person name="Zheng P."/>
            <person name="Utro F."/>
            <person name="Royaert S."/>
            <person name="Saski C."/>
            <person name="Jenkins J."/>
            <person name="Podicheti R."/>
            <person name="Zhao M."/>
            <person name="Scheffler B.E."/>
            <person name="Stack J.C."/>
            <person name="Feltus F.A."/>
            <person name="Mustiga G.M."/>
            <person name="Amores F."/>
            <person name="Phillips W."/>
            <person name="Marelli J.P."/>
            <person name="May G.D."/>
            <person name="Shapiro H."/>
            <person name="Ma J."/>
            <person name="Bustamante C.D."/>
            <person name="Schnell R.J."/>
            <person name="Main D."/>
            <person name="Gilbert D."/>
            <person name="Parida L."/>
            <person name="Kuhn D.N."/>
        </authorList>
    </citation>
    <scope>NUCLEOTIDE SEQUENCE [LARGE SCALE GENOMIC DNA]</scope>
    <source>
        <strain evidence="2">cv. Matina 1-6</strain>
    </source>
</reference>
<name>A0A061G9X6_THECC</name>
<proteinExistence type="predicted"/>
<dbReference type="HOGENOM" id="CLU_2296803_0_0_1"/>
<keyword evidence="2" id="KW-1185">Reference proteome</keyword>
<dbReference type="Gramene" id="EOY26193">
    <property type="protein sequence ID" value="EOY26193"/>
    <property type="gene ID" value="TCM_027611"/>
</dbReference>
<dbReference type="AlphaFoldDB" id="A0A061G9X6"/>
<sequence length="101" mass="11708">MKADGMTNDKVEDTIRETKSHVTKATFFVRRSSEDVINKFTGDNCAFAHDVNEKLVVMGYWSTRLRIRKLGLFCRTDQPLHRSDNPIPTTMRILLYQGFII</sequence>
<dbReference type="InParanoid" id="A0A061G9X6"/>
<protein>
    <submittedName>
        <fullName evidence="1">Uncharacterized protein</fullName>
    </submittedName>
</protein>
<evidence type="ECO:0000313" key="2">
    <source>
        <dbReference type="Proteomes" id="UP000026915"/>
    </source>
</evidence>
<gene>
    <name evidence="1" type="ORF">TCM_027611</name>
</gene>
<dbReference type="Proteomes" id="UP000026915">
    <property type="component" value="Chromosome 6"/>
</dbReference>
<evidence type="ECO:0000313" key="1">
    <source>
        <dbReference type="EMBL" id="EOY26193.1"/>
    </source>
</evidence>